<comment type="caution">
    <text evidence="1">The sequence shown here is derived from an EMBL/GenBank/DDBJ whole genome shotgun (WGS) entry which is preliminary data.</text>
</comment>
<evidence type="ECO:0000313" key="1">
    <source>
        <dbReference type="EMBL" id="KAA8880366.1"/>
    </source>
</evidence>
<protein>
    <submittedName>
        <fullName evidence="1">Uncharacterized protein</fullName>
    </submittedName>
</protein>
<sequence>MIVGPVKGVPGGLTARARSYVSTHGVKVEVQPVENHRQWWLDRGIPAGLIDRMTAYQKKWGGLHLPPAPQYDGGPRYFDPDSPETDTAGWWFDAGTQRTAVPFTFMVGPSGEFGIHADQAGWVPLHSTVAGWVESLALAHHASMWARQITKLSGDELGGIDWDNYKPVREVMGLADTWWRGPDSLVALYTGEAAGFDFPRARVAQIYSGLDGWGLHGGVTAED</sequence>
<dbReference type="EMBL" id="VXLC01000035">
    <property type="protein sequence ID" value="KAA8880366.1"/>
    <property type="molecule type" value="Genomic_DNA"/>
</dbReference>
<name>A0A5N0DUL4_9NOCA</name>
<dbReference type="Proteomes" id="UP000323876">
    <property type="component" value="Unassembled WGS sequence"/>
</dbReference>
<dbReference type="AlphaFoldDB" id="A0A5N0DUL4"/>
<dbReference type="OrthoDB" id="3361584at2"/>
<evidence type="ECO:0000313" key="2">
    <source>
        <dbReference type="Proteomes" id="UP000323876"/>
    </source>
</evidence>
<accession>A0A5N0DUL4</accession>
<keyword evidence="2" id="KW-1185">Reference proteome</keyword>
<reference evidence="1 2" key="1">
    <citation type="submission" date="2019-09" db="EMBL/GenBank/DDBJ databases">
        <authorList>
            <person name="Wang X."/>
        </authorList>
    </citation>
    <scope>NUCLEOTIDE SEQUENCE [LARGE SCALE GENOMIC DNA]</scope>
    <source>
        <strain evidence="1 2">CICC 11023</strain>
    </source>
</reference>
<proteinExistence type="predicted"/>
<gene>
    <name evidence="1" type="ORF">F3087_41585</name>
</gene>
<organism evidence="1 2">
    <name type="scientific">Nocardia colli</name>
    <dbReference type="NCBI Taxonomy" id="2545717"/>
    <lineage>
        <taxon>Bacteria</taxon>
        <taxon>Bacillati</taxon>
        <taxon>Actinomycetota</taxon>
        <taxon>Actinomycetes</taxon>
        <taxon>Mycobacteriales</taxon>
        <taxon>Nocardiaceae</taxon>
        <taxon>Nocardia</taxon>
    </lineage>
</organism>